<keyword evidence="1" id="KW-1133">Transmembrane helix</keyword>
<keyword evidence="1" id="KW-0812">Transmembrane</keyword>
<dbReference type="EMBL" id="FUZV01000001">
    <property type="protein sequence ID" value="SKC54397.1"/>
    <property type="molecule type" value="Genomic_DNA"/>
</dbReference>
<proteinExistence type="predicted"/>
<keyword evidence="1" id="KW-0472">Membrane</keyword>
<dbReference type="Proteomes" id="UP000190341">
    <property type="component" value="Unassembled WGS sequence"/>
</dbReference>
<evidence type="ECO:0000313" key="2">
    <source>
        <dbReference type="EMBL" id="SKC54397.1"/>
    </source>
</evidence>
<dbReference type="AlphaFoldDB" id="A0A1T5JSH9"/>
<gene>
    <name evidence="2" type="ORF">SAMN06296058_1045</name>
</gene>
<dbReference type="OrthoDB" id="5985650at2"/>
<organism evidence="2 3">
    <name type="scientific">Pseudoxanthomonas indica</name>
    <dbReference type="NCBI Taxonomy" id="428993"/>
    <lineage>
        <taxon>Bacteria</taxon>
        <taxon>Pseudomonadati</taxon>
        <taxon>Pseudomonadota</taxon>
        <taxon>Gammaproteobacteria</taxon>
        <taxon>Lysobacterales</taxon>
        <taxon>Lysobacteraceae</taxon>
        <taxon>Pseudoxanthomonas</taxon>
    </lineage>
</organism>
<evidence type="ECO:0000313" key="3">
    <source>
        <dbReference type="Proteomes" id="UP000190341"/>
    </source>
</evidence>
<reference evidence="2 3" key="1">
    <citation type="submission" date="2017-02" db="EMBL/GenBank/DDBJ databases">
        <authorList>
            <person name="Peterson S.W."/>
        </authorList>
    </citation>
    <scope>NUCLEOTIDE SEQUENCE [LARGE SCALE GENOMIC DNA]</scope>
    <source>
        <strain evidence="2 3">P15</strain>
    </source>
</reference>
<evidence type="ECO:0000256" key="1">
    <source>
        <dbReference type="SAM" id="Phobius"/>
    </source>
</evidence>
<sequence>MTRMVLHLYAPAVLIVGGGLVIAETITRTHTGWAGLTSGRTASISFLLAILLGTAWALHSSWRLYRWALGREQRCGCGGLWTRPRINRHGAVYRKCIGCGYKKFEHAHT</sequence>
<name>A0A1T5JSH9_9GAMM</name>
<dbReference type="RefSeq" id="WP_139381412.1">
    <property type="nucleotide sequence ID" value="NZ_BMCL01000002.1"/>
</dbReference>
<keyword evidence="3" id="KW-1185">Reference proteome</keyword>
<feature type="transmembrane region" description="Helical" evidence="1">
    <location>
        <begin position="39"/>
        <end position="58"/>
    </location>
</feature>
<accession>A0A1T5JSH9</accession>
<protein>
    <submittedName>
        <fullName evidence="2">Uncharacterized protein</fullName>
    </submittedName>
</protein>